<dbReference type="AlphaFoldDB" id="A0A5S9M369"/>
<accession>A0A5S9M369</accession>
<sequence>MALLRHIIRTFISDISGEFFLSHKKERINMIDDKYGLFEKKKKKKKMAQMTLNGFCGSYGVSKSSK</sequence>
<name>A0A5S9M369_BACIA</name>
<evidence type="ECO:0000313" key="2">
    <source>
        <dbReference type="Proteomes" id="UP000464658"/>
    </source>
</evidence>
<proteinExistence type="predicted"/>
<organism evidence="1 2">
    <name type="scientific">Bacillus safensis</name>
    <dbReference type="NCBI Taxonomy" id="561879"/>
    <lineage>
        <taxon>Bacteria</taxon>
        <taxon>Bacillati</taxon>
        <taxon>Bacillota</taxon>
        <taxon>Bacilli</taxon>
        <taxon>Bacillales</taxon>
        <taxon>Bacillaceae</taxon>
        <taxon>Bacillus</taxon>
    </lineage>
</organism>
<gene>
    <name evidence="1" type="ORF">BsIDN1_16550</name>
</gene>
<evidence type="ECO:0000313" key="1">
    <source>
        <dbReference type="EMBL" id="BBP88037.1"/>
    </source>
</evidence>
<dbReference type="EMBL" id="AP021906">
    <property type="protein sequence ID" value="BBP88037.1"/>
    <property type="molecule type" value="Genomic_DNA"/>
</dbReference>
<dbReference type="Proteomes" id="UP000464658">
    <property type="component" value="Chromosome"/>
</dbReference>
<reference evidence="1 2" key="1">
    <citation type="submission" date="2019-12" db="EMBL/GenBank/DDBJ databases">
        <title>Full genome sequence of a Bacillus safensis strain isolated from commercially available natto in Indonesia.</title>
        <authorList>
            <person name="Yoshida M."/>
            <person name="Uomi M."/>
            <person name="Waturangi D."/>
            <person name="Ekaputri J.J."/>
            <person name="Setiamarga D.H.E."/>
        </authorList>
    </citation>
    <scope>NUCLEOTIDE SEQUENCE [LARGE SCALE GENOMIC DNA]</scope>
    <source>
        <strain evidence="1 2">IDN1</strain>
    </source>
</reference>
<protein>
    <submittedName>
        <fullName evidence="1">Uncharacterized protein</fullName>
    </submittedName>
</protein>